<comment type="similarity">
    <text evidence="2">Belongs to the acyl-CoA dehydrogenase family.</text>
</comment>
<evidence type="ECO:0000259" key="7">
    <source>
        <dbReference type="Pfam" id="PF02771"/>
    </source>
</evidence>
<dbReference type="InterPro" id="IPR006091">
    <property type="entry name" value="Acyl-CoA_Oxase/DH_mid-dom"/>
</dbReference>
<dbReference type="GO" id="GO:0003995">
    <property type="term" value="F:acyl-CoA dehydrogenase activity"/>
    <property type="evidence" value="ECO:0007669"/>
    <property type="project" value="TreeGrafter"/>
</dbReference>
<feature type="domain" description="Acyl-CoA dehydrogenase/oxidase C-terminal" evidence="5">
    <location>
        <begin position="248"/>
        <end position="396"/>
    </location>
</feature>
<dbReference type="Pfam" id="PF02771">
    <property type="entry name" value="Acyl-CoA_dh_N"/>
    <property type="match status" value="1"/>
</dbReference>
<gene>
    <name evidence="8" type="ORF">METZ01_LOCUS141943</name>
</gene>
<dbReference type="SUPFAM" id="SSF56645">
    <property type="entry name" value="Acyl-CoA dehydrogenase NM domain-like"/>
    <property type="match status" value="1"/>
</dbReference>
<feature type="domain" description="Acyl-CoA dehydrogenase/oxidase N-terminal" evidence="7">
    <location>
        <begin position="30"/>
        <end position="137"/>
    </location>
</feature>
<proteinExistence type="inferred from homology"/>
<sequence>MLVFPLALAEYGHKFTIEGIMNNAVYADEHPMIKKAAEFGAEYVAPNAATWERQGGLGEEGIRPSAQAGLCGMLLARDLGGQGMSKTDMTHVTEELSKADMAYAFVIFVHNNLMNAIADKGTPEQKELYLPAMLSGDCLGAFLLTEGQSGSDATNVRTTARREDGGWVINGEKVWVSNAATAGLLSVYAQTDVSKGWRGIATFLVEADQPGVIRQTPYRMMGAHAIGVGGFRFEDCRVDESKVLLPPGEGFKGAMAGIELARANVAAMCCGIMASSLEVALTYCTERRAFGQRIADFQGLQWQLADVATDLHAARLMSYAALEAIDAGSPATIPAAHAKKFATRAAQNGVANCMQAMGADGYKHDYPLARHLACARMANYIDGTTEIQNVVISRELLRPYDKA</sequence>
<dbReference type="GO" id="GO:0050660">
    <property type="term" value="F:flavin adenine dinucleotide binding"/>
    <property type="evidence" value="ECO:0007669"/>
    <property type="project" value="InterPro"/>
</dbReference>
<keyword evidence="3" id="KW-0285">Flavoprotein</keyword>
<reference evidence="8" key="1">
    <citation type="submission" date="2018-05" db="EMBL/GenBank/DDBJ databases">
        <authorList>
            <person name="Lanie J.A."/>
            <person name="Ng W.-L."/>
            <person name="Kazmierczak K.M."/>
            <person name="Andrzejewski T.M."/>
            <person name="Davidsen T.M."/>
            <person name="Wayne K.J."/>
            <person name="Tettelin H."/>
            <person name="Glass J.I."/>
            <person name="Rusch D."/>
            <person name="Podicherti R."/>
            <person name="Tsui H.-C.T."/>
            <person name="Winkler M.E."/>
        </authorList>
    </citation>
    <scope>NUCLEOTIDE SEQUENCE</scope>
</reference>
<evidence type="ECO:0000256" key="4">
    <source>
        <dbReference type="ARBA" id="ARBA00022827"/>
    </source>
</evidence>
<accession>A0A381ZIS1</accession>
<dbReference type="Pfam" id="PF02770">
    <property type="entry name" value="Acyl-CoA_dh_M"/>
    <property type="match status" value="1"/>
</dbReference>
<name>A0A381ZIS1_9ZZZZ</name>
<dbReference type="InterPro" id="IPR013786">
    <property type="entry name" value="AcylCoA_DH/ox_N"/>
</dbReference>
<dbReference type="EMBL" id="UINC01021474">
    <property type="protein sequence ID" value="SVA89089.1"/>
    <property type="molecule type" value="Genomic_DNA"/>
</dbReference>
<evidence type="ECO:0000256" key="2">
    <source>
        <dbReference type="ARBA" id="ARBA00009347"/>
    </source>
</evidence>
<evidence type="ECO:0000313" key="8">
    <source>
        <dbReference type="EMBL" id="SVA89089.1"/>
    </source>
</evidence>
<evidence type="ECO:0008006" key="9">
    <source>
        <dbReference type="Google" id="ProtNLM"/>
    </source>
</evidence>
<dbReference type="Gene3D" id="1.10.540.10">
    <property type="entry name" value="Acyl-CoA dehydrogenase/oxidase, N-terminal domain"/>
    <property type="match status" value="1"/>
</dbReference>
<dbReference type="PANTHER" id="PTHR43884">
    <property type="entry name" value="ACYL-COA DEHYDROGENASE"/>
    <property type="match status" value="1"/>
</dbReference>
<dbReference type="InterPro" id="IPR046373">
    <property type="entry name" value="Acyl-CoA_Oxase/DH_mid-dom_sf"/>
</dbReference>
<dbReference type="SUPFAM" id="SSF47203">
    <property type="entry name" value="Acyl-CoA dehydrogenase C-terminal domain-like"/>
    <property type="match status" value="1"/>
</dbReference>
<dbReference type="InterPro" id="IPR009100">
    <property type="entry name" value="AcylCoA_DH/oxidase_NM_dom_sf"/>
</dbReference>
<dbReference type="Gene3D" id="1.20.140.10">
    <property type="entry name" value="Butyryl-CoA Dehydrogenase, subunit A, domain 3"/>
    <property type="match status" value="1"/>
</dbReference>
<dbReference type="AlphaFoldDB" id="A0A381ZIS1"/>
<dbReference type="PIRSF" id="PIRSF016578">
    <property type="entry name" value="HsaA"/>
    <property type="match status" value="1"/>
</dbReference>
<feature type="domain" description="Acyl-CoA oxidase/dehydrogenase middle" evidence="6">
    <location>
        <begin position="141"/>
        <end position="236"/>
    </location>
</feature>
<organism evidence="8">
    <name type="scientific">marine metagenome</name>
    <dbReference type="NCBI Taxonomy" id="408172"/>
    <lineage>
        <taxon>unclassified sequences</taxon>
        <taxon>metagenomes</taxon>
        <taxon>ecological metagenomes</taxon>
    </lineage>
</organism>
<dbReference type="InterPro" id="IPR009075">
    <property type="entry name" value="AcylCo_DH/oxidase_C"/>
</dbReference>
<dbReference type="Gene3D" id="2.40.110.10">
    <property type="entry name" value="Butyryl-CoA Dehydrogenase, subunit A, domain 2"/>
    <property type="match status" value="1"/>
</dbReference>
<evidence type="ECO:0000256" key="3">
    <source>
        <dbReference type="ARBA" id="ARBA00022630"/>
    </source>
</evidence>
<keyword evidence="4" id="KW-0274">FAD</keyword>
<evidence type="ECO:0000256" key="1">
    <source>
        <dbReference type="ARBA" id="ARBA00001974"/>
    </source>
</evidence>
<comment type="cofactor">
    <cofactor evidence="1">
        <name>FAD</name>
        <dbReference type="ChEBI" id="CHEBI:57692"/>
    </cofactor>
</comment>
<dbReference type="PANTHER" id="PTHR43884:SF12">
    <property type="entry name" value="ISOVALERYL-COA DEHYDROGENASE, MITOCHONDRIAL-RELATED"/>
    <property type="match status" value="1"/>
</dbReference>
<evidence type="ECO:0000259" key="5">
    <source>
        <dbReference type="Pfam" id="PF00441"/>
    </source>
</evidence>
<protein>
    <recommendedName>
        <fullName evidence="9">Acyl-CoA dehydrogenase</fullName>
    </recommendedName>
</protein>
<dbReference type="Pfam" id="PF00441">
    <property type="entry name" value="Acyl-CoA_dh_1"/>
    <property type="match status" value="1"/>
</dbReference>
<dbReference type="InterPro" id="IPR036250">
    <property type="entry name" value="AcylCo_DH-like_C"/>
</dbReference>
<dbReference type="InterPro" id="IPR037069">
    <property type="entry name" value="AcylCoA_DH/ox_N_sf"/>
</dbReference>
<evidence type="ECO:0000259" key="6">
    <source>
        <dbReference type="Pfam" id="PF02770"/>
    </source>
</evidence>